<dbReference type="Gene3D" id="3.60.40.10">
    <property type="entry name" value="PPM-type phosphatase domain"/>
    <property type="match status" value="1"/>
</dbReference>
<dbReference type="CDD" id="cd00143">
    <property type="entry name" value="PP2Cc"/>
    <property type="match status" value="1"/>
</dbReference>
<dbReference type="SMART" id="SM00331">
    <property type="entry name" value="PP2C_SIG"/>
    <property type="match status" value="1"/>
</dbReference>
<organism evidence="3 4">
    <name type="scientific">Pluralibacter gergoviae</name>
    <name type="common">Enterobacter gergoviae</name>
    <dbReference type="NCBI Taxonomy" id="61647"/>
    <lineage>
        <taxon>Bacteria</taxon>
        <taxon>Pseudomonadati</taxon>
        <taxon>Pseudomonadota</taxon>
        <taxon>Gammaproteobacteria</taxon>
        <taxon>Enterobacterales</taxon>
        <taxon>Enterobacteriaceae</taxon>
        <taxon>Pluralibacter</taxon>
    </lineage>
</organism>
<evidence type="ECO:0000256" key="1">
    <source>
        <dbReference type="SAM" id="MobiDB-lite"/>
    </source>
</evidence>
<evidence type="ECO:0000313" key="3">
    <source>
        <dbReference type="EMBL" id="KMK11236.1"/>
    </source>
</evidence>
<sequence length="264" mass="29280">MDITTASLSRQGTRASNQDQTGETVGDRSACFVVCDGIAGLPGGEVAAELARNAILTRFDGDNHLNAQSIRDYVREANRAIISEQQATPDYHRMGTTLVSLFIDRDYKLAYWAHAGDSRLYLFRRGWLYHVTTDHSLVQQMKDAGHQTDEINSNLLYRALGMASDGPEASYSDVVPVEDGDAFLLCTDGFWHCVGEEQMKSALQMVNTPHEWLTLMNQIIQKKNQGAQGSQDNYSAVAVWMGSPEEATLLHTLSDAAQFFPLRD</sequence>
<dbReference type="PROSITE" id="PS51746">
    <property type="entry name" value="PPM_2"/>
    <property type="match status" value="1"/>
</dbReference>
<dbReference type="AlphaFoldDB" id="A0A0J5KUJ8"/>
<protein>
    <submittedName>
        <fullName evidence="3">PppA</fullName>
    </submittedName>
</protein>
<name>A0A0J5KUJ8_PLUGE</name>
<dbReference type="InterPro" id="IPR015655">
    <property type="entry name" value="PP2C"/>
</dbReference>
<dbReference type="Proteomes" id="UP000036196">
    <property type="component" value="Unassembled WGS sequence"/>
</dbReference>
<keyword evidence="4" id="KW-1185">Reference proteome</keyword>
<dbReference type="PANTHER" id="PTHR13832:SF827">
    <property type="entry name" value="PROTEIN PHOSPHATASE 1L"/>
    <property type="match status" value="1"/>
</dbReference>
<dbReference type="PANTHER" id="PTHR13832">
    <property type="entry name" value="PROTEIN PHOSPHATASE 2C"/>
    <property type="match status" value="1"/>
</dbReference>
<accession>A0A0J5KUJ8</accession>
<dbReference type="SUPFAM" id="SSF81606">
    <property type="entry name" value="PP2C-like"/>
    <property type="match status" value="1"/>
</dbReference>
<proteinExistence type="predicted"/>
<evidence type="ECO:0000259" key="2">
    <source>
        <dbReference type="PROSITE" id="PS51746"/>
    </source>
</evidence>
<dbReference type="PATRIC" id="fig|61647.15.peg.3423"/>
<reference evidence="3 4" key="1">
    <citation type="submission" date="2015-05" db="EMBL/GenBank/DDBJ databases">
        <title>Genome sequences of Pluralibacter gergoviae.</title>
        <authorList>
            <person name="Greninger A.L."/>
            <person name="Miller S."/>
        </authorList>
    </citation>
    <scope>NUCLEOTIDE SEQUENCE [LARGE SCALE GENOMIC DNA]</scope>
    <source>
        <strain evidence="3 4">JS81F13</strain>
    </source>
</reference>
<dbReference type="GO" id="GO:0004722">
    <property type="term" value="F:protein serine/threonine phosphatase activity"/>
    <property type="evidence" value="ECO:0007669"/>
    <property type="project" value="InterPro"/>
</dbReference>
<dbReference type="eggNOG" id="COG0631">
    <property type="taxonomic scope" value="Bacteria"/>
</dbReference>
<dbReference type="Pfam" id="PF13672">
    <property type="entry name" value="PP2C_2"/>
    <property type="match status" value="1"/>
</dbReference>
<dbReference type="EMBL" id="LDZF01000032">
    <property type="protein sequence ID" value="KMK11236.1"/>
    <property type="molecule type" value="Genomic_DNA"/>
</dbReference>
<dbReference type="STRING" id="61647.LG71_05700"/>
<dbReference type="InterPro" id="IPR036457">
    <property type="entry name" value="PPM-type-like_dom_sf"/>
</dbReference>
<dbReference type="RefSeq" id="WP_048280669.1">
    <property type="nucleotide sequence ID" value="NZ_LDZF01000032.1"/>
</dbReference>
<feature type="domain" description="PPM-type phosphatase" evidence="2">
    <location>
        <begin position="4"/>
        <end position="241"/>
    </location>
</feature>
<evidence type="ECO:0000313" key="4">
    <source>
        <dbReference type="Proteomes" id="UP000036196"/>
    </source>
</evidence>
<feature type="region of interest" description="Disordered" evidence="1">
    <location>
        <begin position="1"/>
        <end position="23"/>
    </location>
</feature>
<dbReference type="SMART" id="SM00332">
    <property type="entry name" value="PP2Cc"/>
    <property type="match status" value="1"/>
</dbReference>
<comment type="caution">
    <text evidence="3">The sequence shown here is derived from an EMBL/GenBank/DDBJ whole genome shotgun (WGS) entry which is preliminary data.</text>
</comment>
<dbReference type="InterPro" id="IPR001932">
    <property type="entry name" value="PPM-type_phosphatase-like_dom"/>
</dbReference>
<gene>
    <name evidence="3" type="ORF">ABW06_22595</name>
</gene>